<dbReference type="InterPro" id="IPR023091">
    <property type="entry name" value="MetalPrtase_cat_dom_sf_prd"/>
</dbReference>
<sequence>MTLSLEWIDEREGGAGEREEAWMELLEKLLRIAGEQEGVTKGIVTLTLTDNEGIRQLNKQFRGLDKPTDVLSFSMLETVEDEPEIRYDDEYETVETDEGDEEDDAEQAEAESTDLSDPFADMIGDIVISVPRAEEQASDYGHSFERELGFLFVHGFLHLIGYDHGDEEQEREMFAKQEAVLAQAGLTR</sequence>
<name>A0A398CWK1_9BACL</name>
<dbReference type="GO" id="GO:0006364">
    <property type="term" value="P:rRNA processing"/>
    <property type="evidence" value="ECO:0007669"/>
    <property type="project" value="UniProtKB-UniRule"/>
</dbReference>
<keyword evidence="4 9" id="KW-0540">Nuclease</keyword>
<dbReference type="GO" id="GO:0004521">
    <property type="term" value="F:RNA endonuclease activity"/>
    <property type="evidence" value="ECO:0007669"/>
    <property type="project" value="UniProtKB-UniRule"/>
</dbReference>
<feature type="binding site" evidence="9">
    <location>
        <position position="154"/>
    </location>
    <ligand>
        <name>Zn(2+)</name>
        <dbReference type="ChEBI" id="CHEBI:29105"/>
        <note>catalytic</note>
    </ligand>
</feature>
<proteinExistence type="inferred from homology"/>
<keyword evidence="9" id="KW-0963">Cytoplasm</keyword>
<evidence type="ECO:0000256" key="7">
    <source>
        <dbReference type="ARBA" id="ARBA00022801"/>
    </source>
</evidence>
<dbReference type="InterPro" id="IPR020549">
    <property type="entry name" value="YbeY_CS"/>
</dbReference>
<comment type="similarity">
    <text evidence="1 9">Belongs to the endoribonuclease YbeY family.</text>
</comment>
<dbReference type="Proteomes" id="UP000266340">
    <property type="component" value="Unassembled WGS sequence"/>
</dbReference>
<dbReference type="OrthoDB" id="9807740at2"/>
<comment type="caution">
    <text evidence="11">The sequence shown here is derived from an EMBL/GenBank/DDBJ whole genome shotgun (WGS) entry which is preliminary data.</text>
</comment>
<organism evidence="11 12">
    <name type="scientific">Cohnella faecalis</name>
    <dbReference type="NCBI Taxonomy" id="2315694"/>
    <lineage>
        <taxon>Bacteria</taxon>
        <taxon>Bacillati</taxon>
        <taxon>Bacillota</taxon>
        <taxon>Bacilli</taxon>
        <taxon>Bacillales</taxon>
        <taxon>Paenibacillaceae</taxon>
        <taxon>Cohnella</taxon>
    </lineage>
</organism>
<feature type="binding site" evidence="9">
    <location>
        <position position="164"/>
    </location>
    <ligand>
        <name>Zn(2+)</name>
        <dbReference type="ChEBI" id="CHEBI:29105"/>
        <note>catalytic</note>
    </ligand>
</feature>
<gene>
    <name evidence="9 11" type="primary">ybeY</name>
    <name evidence="11" type="ORF">D3H35_06190</name>
</gene>
<evidence type="ECO:0000256" key="9">
    <source>
        <dbReference type="HAMAP-Rule" id="MF_00009"/>
    </source>
</evidence>
<evidence type="ECO:0000256" key="5">
    <source>
        <dbReference type="ARBA" id="ARBA00022723"/>
    </source>
</evidence>
<evidence type="ECO:0000256" key="6">
    <source>
        <dbReference type="ARBA" id="ARBA00022759"/>
    </source>
</evidence>
<evidence type="ECO:0000313" key="12">
    <source>
        <dbReference type="Proteomes" id="UP000266340"/>
    </source>
</evidence>
<dbReference type="NCBIfam" id="TIGR00043">
    <property type="entry name" value="rRNA maturation RNase YbeY"/>
    <property type="match status" value="1"/>
</dbReference>
<dbReference type="PANTHER" id="PTHR46986">
    <property type="entry name" value="ENDORIBONUCLEASE YBEY, CHLOROPLASTIC"/>
    <property type="match status" value="1"/>
</dbReference>
<dbReference type="GO" id="GO:0008270">
    <property type="term" value="F:zinc ion binding"/>
    <property type="evidence" value="ECO:0007669"/>
    <property type="project" value="UniProtKB-UniRule"/>
</dbReference>
<keyword evidence="6 9" id="KW-0255">Endonuclease</keyword>
<dbReference type="RefSeq" id="WP_119148250.1">
    <property type="nucleotide sequence ID" value="NZ_JBHSOV010000042.1"/>
</dbReference>
<keyword evidence="5 9" id="KW-0479">Metal-binding</keyword>
<dbReference type="GO" id="GO:0004222">
    <property type="term" value="F:metalloendopeptidase activity"/>
    <property type="evidence" value="ECO:0007669"/>
    <property type="project" value="InterPro"/>
</dbReference>
<feature type="binding site" evidence="9">
    <location>
        <position position="158"/>
    </location>
    <ligand>
        <name>Zn(2+)</name>
        <dbReference type="ChEBI" id="CHEBI:29105"/>
        <note>catalytic</note>
    </ligand>
</feature>
<dbReference type="GO" id="GO:0005737">
    <property type="term" value="C:cytoplasm"/>
    <property type="evidence" value="ECO:0007669"/>
    <property type="project" value="UniProtKB-SubCell"/>
</dbReference>
<dbReference type="PROSITE" id="PS01306">
    <property type="entry name" value="UPF0054"/>
    <property type="match status" value="1"/>
</dbReference>
<evidence type="ECO:0000256" key="8">
    <source>
        <dbReference type="ARBA" id="ARBA00022833"/>
    </source>
</evidence>
<dbReference type="Pfam" id="PF02130">
    <property type="entry name" value="YbeY"/>
    <property type="match status" value="1"/>
</dbReference>
<comment type="cofactor">
    <cofactor evidence="9">
        <name>Zn(2+)</name>
        <dbReference type="ChEBI" id="CHEBI:29105"/>
    </cofactor>
    <text evidence="9">Binds 1 zinc ion.</text>
</comment>
<accession>A0A398CWK1</accession>
<reference evidence="11 12" key="1">
    <citation type="submission" date="2018-09" db="EMBL/GenBank/DDBJ databases">
        <title>Cohnella cavernae sp. nov., isolated from a karst cave.</title>
        <authorList>
            <person name="Zhu H."/>
        </authorList>
    </citation>
    <scope>NUCLEOTIDE SEQUENCE [LARGE SCALE GENOMIC DNA]</scope>
    <source>
        <strain evidence="11 12">K2E09-144</strain>
    </source>
</reference>
<dbReference type="HAMAP" id="MF_00009">
    <property type="entry name" value="Endoribonucl_YbeY"/>
    <property type="match status" value="1"/>
</dbReference>
<evidence type="ECO:0000313" key="11">
    <source>
        <dbReference type="EMBL" id="RIE04207.1"/>
    </source>
</evidence>
<keyword evidence="2 9" id="KW-0690">Ribosome biogenesis</keyword>
<protein>
    <recommendedName>
        <fullName evidence="9">Endoribonuclease YbeY</fullName>
        <ecNumber evidence="9">3.1.-.-</ecNumber>
    </recommendedName>
</protein>
<dbReference type="PANTHER" id="PTHR46986:SF1">
    <property type="entry name" value="ENDORIBONUCLEASE YBEY, CHLOROPLASTIC"/>
    <property type="match status" value="1"/>
</dbReference>
<feature type="region of interest" description="Disordered" evidence="10">
    <location>
        <begin position="88"/>
        <end position="113"/>
    </location>
</feature>
<keyword evidence="12" id="KW-1185">Reference proteome</keyword>
<evidence type="ECO:0000256" key="3">
    <source>
        <dbReference type="ARBA" id="ARBA00022552"/>
    </source>
</evidence>
<dbReference type="EC" id="3.1.-.-" evidence="9"/>
<dbReference type="EMBL" id="QXJM01000027">
    <property type="protein sequence ID" value="RIE04207.1"/>
    <property type="molecule type" value="Genomic_DNA"/>
</dbReference>
<keyword evidence="8 9" id="KW-0862">Zinc</keyword>
<keyword evidence="7 9" id="KW-0378">Hydrolase</keyword>
<dbReference type="SUPFAM" id="SSF55486">
    <property type="entry name" value="Metalloproteases ('zincins'), catalytic domain"/>
    <property type="match status" value="1"/>
</dbReference>
<dbReference type="AlphaFoldDB" id="A0A398CWK1"/>
<evidence type="ECO:0000256" key="1">
    <source>
        <dbReference type="ARBA" id="ARBA00010875"/>
    </source>
</evidence>
<dbReference type="InterPro" id="IPR002036">
    <property type="entry name" value="YbeY"/>
</dbReference>
<keyword evidence="3 9" id="KW-0698">rRNA processing</keyword>
<evidence type="ECO:0000256" key="10">
    <source>
        <dbReference type="SAM" id="MobiDB-lite"/>
    </source>
</evidence>
<comment type="function">
    <text evidence="9">Single strand-specific metallo-endoribonuclease involved in late-stage 70S ribosome quality control and in maturation of the 3' terminus of the 16S rRNA.</text>
</comment>
<dbReference type="Gene3D" id="3.40.390.30">
    <property type="entry name" value="Metalloproteases ('zincins'), catalytic domain"/>
    <property type="match status" value="1"/>
</dbReference>
<evidence type="ECO:0000256" key="4">
    <source>
        <dbReference type="ARBA" id="ARBA00022722"/>
    </source>
</evidence>
<evidence type="ECO:0000256" key="2">
    <source>
        <dbReference type="ARBA" id="ARBA00022517"/>
    </source>
</evidence>
<comment type="subcellular location">
    <subcellularLocation>
        <location evidence="9">Cytoplasm</location>
    </subcellularLocation>
</comment>